<evidence type="ECO:0000256" key="1">
    <source>
        <dbReference type="SAM" id="Phobius"/>
    </source>
</evidence>
<evidence type="ECO:0008006" key="4">
    <source>
        <dbReference type="Google" id="ProtNLM"/>
    </source>
</evidence>
<keyword evidence="1" id="KW-0812">Transmembrane</keyword>
<proteinExistence type="predicted"/>
<gene>
    <name evidence="2" type="ORF">MTTB_08140</name>
</gene>
<keyword evidence="1" id="KW-0472">Membrane</keyword>
<dbReference type="EMBL" id="AP025698">
    <property type="protein sequence ID" value="BDH79435.1"/>
    <property type="molecule type" value="Genomic_DNA"/>
</dbReference>
<dbReference type="Proteomes" id="UP000831817">
    <property type="component" value="Chromosome"/>
</dbReference>
<reference evidence="2 3" key="1">
    <citation type="submission" date="2022-04" db="EMBL/GenBank/DDBJ databases">
        <title>Complete genome of Methanothermobacter tenebrarum strain RMAS.</title>
        <authorList>
            <person name="Nakamura K."/>
            <person name="Oshima K."/>
            <person name="Hattori M."/>
            <person name="Kamagata Y."/>
            <person name="Takamizawa K."/>
        </authorList>
    </citation>
    <scope>NUCLEOTIDE SEQUENCE [LARGE SCALE GENOMIC DNA]</scope>
    <source>
        <strain evidence="2 3">RMAS</strain>
    </source>
</reference>
<keyword evidence="1" id="KW-1133">Transmembrane helix</keyword>
<evidence type="ECO:0000313" key="2">
    <source>
        <dbReference type="EMBL" id="BDH79435.1"/>
    </source>
</evidence>
<organism evidence="2 3">
    <name type="scientific">Methanothermobacter tenebrarum</name>
    <dbReference type="NCBI Taxonomy" id="680118"/>
    <lineage>
        <taxon>Archaea</taxon>
        <taxon>Methanobacteriati</taxon>
        <taxon>Methanobacteriota</taxon>
        <taxon>Methanomada group</taxon>
        <taxon>Methanobacteria</taxon>
        <taxon>Methanobacteriales</taxon>
        <taxon>Methanobacteriaceae</taxon>
        <taxon>Methanothermobacter</taxon>
    </lineage>
</organism>
<feature type="transmembrane region" description="Helical" evidence="1">
    <location>
        <begin position="6"/>
        <end position="22"/>
    </location>
</feature>
<accession>A0ABM7YDY8</accession>
<keyword evidence="3" id="KW-1185">Reference proteome</keyword>
<evidence type="ECO:0000313" key="3">
    <source>
        <dbReference type="Proteomes" id="UP000831817"/>
    </source>
</evidence>
<protein>
    <recommendedName>
        <fullName evidence="4">DUF2119 domain-containing protein</fullName>
    </recommendedName>
</protein>
<sequence>MEKARILILTLIIVTILSLLIYQPNGKVSEIIIGKNEYGEVIREGPFGDPNSPDRVAYIVGVHPHESQAHEAIIKAIRQEDKSLKKCYYIYKVNVTRNPNDYEEGRLNGQLLAREYVIPDIERMSIKLVIDVHSNVGRYDERRFLFIPYPSDKTRKIANMITDRIGWLQLYEPPNPTSPEYVTIPLIKRGIPAIVYETYAYETPEQTFKQAKELILVIDSLSFLFE</sequence>
<name>A0ABM7YDY8_9EURY</name>